<evidence type="ECO:0000256" key="1">
    <source>
        <dbReference type="ARBA" id="ARBA00004245"/>
    </source>
</evidence>
<sequence length="1863" mass="205402">MATSRTSPLRPSIRLSPVVSRENSRPASPERNPASLYQKIDPLLSNLSPESTLHALTSTEAVPTNGDFSHNVLSQSISQVSPAERALGIRAAIAAQNLGIWYKEVQSWLWPKHSEAKLGMGFEPPPETSSQGNSLVSSSLLLPPASNWGGGADVEYYGSLPAAVVEEYEKRIEEIRDGMDNLDVDELKEHVLNAHIPSRSRPSSSNSTVSVPPPLSYVQLSDFTAVVTATILRALPLLSRLNSLLTTWDVRLLVLRQVPGLLRELKATRASLDSSFHALRTSNPNENCDSRLSDSHLRGEHVDLERAVVAVGRRMDRALDALEGRQDSLPENWIDDLESIESEFAAWVVEAERYRLRTNWLRMKDQPKKPETIEIPEVQHESPSLQEIANLTDKVATATETQAQPELESSKKTIEEAAEDGIQPQTAALSEKQKHQQGLENSIASPVERSPQVPVSSDLNASSPSPCSETPLTQSVKEQLPIETSLTVTEDMQTLTRPTFSLNLAVDTLSQQSPSRVPLPMSPDVENKENVPPSNYNQERPVSSSGSKPAALSEHNLIDDGDPFVQKPVHSGETEIEKTSSVSIADVVSISEVGESPPDIKAVEDSVHSIQADPHKDSLSIDRQPVSPKEDITKSIPIVSEPSDRKFVTPGNRRSEKRLTGTEKVEVPTIDVCPADAPNHTKCACDPFQEISRKPTQQPEPIESAIYESRPTTAVSGPREEKPPQAQISIRKPLQSPIKLSKHRPGKLNLDGEAPKPRRHQRRSSTGSVGSLLSDNSSLISSPDAPEPQTGSSHDGPLVTPSRQDFPRSNSIPSHGEHLLRADRLLCFENEKSSPVAFPQNRAVSLPLERFINDEFDLDIREQPELEDAEFASSFKGTEVSKPPPATTGLSTPAPQVPPRVSSRRPRLTRGKSVSDLKESENSKKNVDHNRKAFGMNTAHRALLHQEQPKSTRLRQRLTAHPSLESLGVKRQELPYVEEDEAELIDEGSRSSSPHRRRPRDQLDEKINSILSTLPGRIHLVDPNNEADTSSSSSSIDRKMRDRGHSESPHGAPSRSITPAPSLMLMPAARRRLSHAHKAEDSYVKLYHLHHGGQTAPTKLFIRTVGEDGKRVMVRVGGGWADLGEYLREYVIHHGRRKVSETPRVEVQGLTSRTSPSYTSPAAMLSSAAASPYVTSGRATPSRPPSVMSARPPSSLTVRKRRGSNASDALGPRSVTTGTLSSYISPPPVALHGGRRFSMSSNYSFGGTHSPANVALASLAQDSQSTPLGLAGPKPRSRQISMSPEGEAWVADVLQQTRRSSSVIPPSFALNVAPGTESVVDPQEADDHDHHRSHGRRSLPKVSSISDIRSVGSSKRVSLRGLDPSPVPLALSNAEAAQWNRDLMLSFQSELKKNPETDLMSMFPPSYPHEHRNSQYRQLSYAATINLQTLHELCDMVRDEPEVNILSRFPKNYNRRITMAIGPKVLPPAERDILEMQAPDFRTRLDFAETAKVIFPLSKEAAVLLAQFSGGNFKDEPSENNEELVVSLKKLIWESPKLWESPIRGVVVKCNDEIVAKVIVGTKDYTEYTSMQFLAERAPDIPVPRPHGLIAFGSFRVILMSYIPDTTLTRVWPGLSHEAKVSIQERLEDTFCRLRSLRQDEGKILGGVCGEGAKELRVDECTSFKGIATTKEFTDLQFSARHHGSKTYSMLLRSLLDHDDCDMPPGSVFTHGDVRTGNIMVARDQNINGHYTVTGIIDWEDSGFYPAYYECTTLTRTLSLVDEEDRYLYLPQSIAPSKFPIRWLIDRLWGIHGAKANQKRERNAADKGKVAKSQIKTNEKAMNIQCKVCLQTFLQTTKAPALLEHASNKHKKGLADCFPGVSA</sequence>
<dbReference type="InterPro" id="IPR002575">
    <property type="entry name" value="Aminoglycoside_PTrfase"/>
</dbReference>
<dbReference type="CDD" id="cd05120">
    <property type="entry name" value="APH_ChoK_like"/>
    <property type="match status" value="1"/>
</dbReference>
<dbReference type="InterPro" id="IPR011009">
    <property type="entry name" value="Kinase-like_dom_sf"/>
</dbReference>
<evidence type="ECO:0000259" key="5">
    <source>
        <dbReference type="PROSITE" id="PS51460"/>
    </source>
</evidence>
<reference evidence="7" key="1">
    <citation type="submission" date="2015-09" db="EMBL/GenBank/DDBJ databases">
        <authorList>
            <person name="Fill T.P."/>
            <person name="Baretta J.F."/>
            <person name="de Almeida L.G."/>
            <person name="Rocha M."/>
            <person name="de Souza D.H."/>
            <person name="Malavazi I."/>
            <person name="Cerdeira L.T."/>
            <person name="Hong H."/>
            <person name="Samborskyy M."/>
            <person name="de Vasconcelos A.T."/>
            <person name="Leadlay P."/>
            <person name="Rodrigues-Filho E."/>
        </authorList>
    </citation>
    <scope>NUCLEOTIDE SEQUENCE [LARGE SCALE GENOMIC DNA]</scope>
    <source>
        <strain evidence="7">LaBioMMi 136</strain>
    </source>
</reference>
<accession>A0A1S9RXM8</accession>
<feature type="domain" description="GAR" evidence="5">
    <location>
        <begin position="1060"/>
        <end position="1134"/>
    </location>
</feature>
<evidence type="ECO:0000256" key="2">
    <source>
        <dbReference type="ARBA" id="ARBA00022490"/>
    </source>
</evidence>
<dbReference type="InterPro" id="IPR036534">
    <property type="entry name" value="GAR_dom_sf"/>
</dbReference>
<feature type="region of interest" description="Disordered" evidence="4">
    <location>
        <begin position="1317"/>
        <end position="1347"/>
    </location>
</feature>
<protein>
    <recommendedName>
        <fullName evidence="5">GAR domain-containing protein</fullName>
    </recommendedName>
</protein>
<dbReference type="Gene3D" id="3.30.920.20">
    <property type="entry name" value="Gas2-like domain"/>
    <property type="match status" value="1"/>
</dbReference>
<feature type="region of interest" description="Disordered" evidence="4">
    <location>
        <begin position="1174"/>
        <end position="1221"/>
    </location>
</feature>
<dbReference type="InterPro" id="IPR039438">
    <property type="entry name" value="At2g23090-like_Znf"/>
</dbReference>
<feature type="compositionally biased region" description="Polar residues" evidence="4">
    <location>
        <begin position="532"/>
        <end position="547"/>
    </location>
</feature>
<evidence type="ECO:0000256" key="4">
    <source>
        <dbReference type="SAM" id="MobiDB-lite"/>
    </source>
</evidence>
<dbReference type="InterPro" id="IPR003108">
    <property type="entry name" value="GAR_dom"/>
</dbReference>
<dbReference type="PROSITE" id="PS51460">
    <property type="entry name" value="GAR"/>
    <property type="match status" value="1"/>
</dbReference>
<dbReference type="GO" id="GO:0008017">
    <property type="term" value="F:microtubule binding"/>
    <property type="evidence" value="ECO:0007669"/>
    <property type="project" value="InterPro"/>
</dbReference>
<comment type="caution">
    <text evidence="6">The sequence shown here is derived from an EMBL/GenBank/DDBJ whole genome shotgun (WGS) entry which is preliminary data.</text>
</comment>
<proteinExistence type="predicted"/>
<feature type="compositionally biased region" description="Polar residues" evidence="4">
    <location>
        <begin position="453"/>
        <end position="478"/>
    </location>
</feature>
<feature type="compositionally biased region" description="Basic and acidic residues" evidence="4">
    <location>
        <begin position="913"/>
        <end position="931"/>
    </location>
</feature>
<evidence type="ECO:0000313" key="7">
    <source>
        <dbReference type="Proteomes" id="UP000190744"/>
    </source>
</evidence>
<evidence type="ECO:0000313" key="6">
    <source>
        <dbReference type="EMBL" id="OOQ90279.1"/>
    </source>
</evidence>
<feature type="region of interest" description="Disordered" evidence="4">
    <location>
        <begin position="981"/>
        <end position="1061"/>
    </location>
</feature>
<dbReference type="InterPro" id="IPR026939">
    <property type="entry name" value="ZNF706/At2g23090_sf"/>
</dbReference>
<keyword evidence="2" id="KW-0963">Cytoplasm</keyword>
<dbReference type="Pfam" id="PF12907">
    <property type="entry name" value="zf-met2"/>
    <property type="match status" value="1"/>
</dbReference>
<dbReference type="Pfam" id="PF02187">
    <property type="entry name" value="GAS2"/>
    <property type="match status" value="1"/>
</dbReference>
<feature type="region of interest" description="Disordered" evidence="4">
    <location>
        <begin position="1265"/>
        <end position="1284"/>
    </location>
</feature>
<dbReference type="GO" id="GO:0005856">
    <property type="term" value="C:cytoskeleton"/>
    <property type="evidence" value="ECO:0007669"/>
    <property type="project" value="UniProtKB-SubCell"/>
</dbReference>
<feature type="region of interest" description="Disordered" evidence="4">
    <location>
        <begin position="689"/>
        <end position="817"/>
    </location>
</feature>
<dbReference type="SUPFAM" id="SSF56112">
    <property type="entry name" value="Protein kinase-like (PK-like)"/>
    <property type="match status" value="1"/>
</dbReference>
<dbReference type="SUPFAM" id="SSF143575">
    <property type="entry name" value="GAS2 domain-like"/>
    <property type="match status" value="1"/>
</dbReference>
<dbReference type="Gene3D" id="4.10.1050.10">
    <property type="entry name" value="At2g23090-like"/>
    <property type="match status" value="1"/>
</dbReference>
<dbReference type="PANTHER" id="PTHR21310">
    <property type="entry name" value="AMINOGLYCOSIDE PHOSPHOTRANSFERASE-RELATED-RELATED"/>
    <property type="match status" value="1"/>
</dbReference>
<organism evidence="6 7">
    <name type="scientific">Penicillium brasilianum</name>
    <dbReference type="NCBI Taxonomy" id="104259"/>
    <lineage>
        <taxon>Eukaryota</taxon>
        <taxon>Fungi</taxon>
        <taxon>Dikarya</taxon>
        <taxon>Ascomycota</taxon>
        <taxon>Pezizomycotina</taxon>
        <taxon>Eurotiomycetes</taxon>
        <taxon>Eurotiomycetidae</taxon>
        <taxon>Eurotiales</taxon>
        <taxon>Aspergillaceae</taxon>
        <taxon>Penicillium</taxon>
    </lineage>
</organism>
<feature type="region of interest" description="Disordered" evidence="4">
    <location>
        <begin position="1"/>
        <end position="34"/>
    </location>
</feature>
<keyword evidence="3" id="KW-0206">Cytoskeleton</keyword>
<feature type="region of interest" description="Disordered" evidence="4">
    <location>
        <begin position="872"/>
        <end position="931"/>
    </location>
</feature>
<feature type="compositionally biased region" description="Basic and acidic residues" evidence="4">
    <location>
        <begin position="606"/>
        <end position="620"/>
    </location>
</feature>
<feature type="compositionally biased region" description="Low complexity" evidence="4">
    <location>
        <begin position="771"/>
        <end position="782"/>
    </location>
</feature>
<name>A0A1S9RXM8_PENBI</name>
<feature type="compositionally biased region" description="Basic and acidic residues" evidence="4">
    <location>
        <begin position="1036"/>
        <end position="1048"/>
    </location>
</feature>
<feature type="region of interest" description="Disordered" evidence="4">
    <location>
        <begin position="606"/>
        <end position="665"/>
    </location>
</feature>
<evidence type="ECO:0000256" key="3">
    <source>
        <dbReference type="ARBA" id="ARBA00023212"/>
    </source>
</evidence>
<dbReference type="Gene3D" id="3.90.1200.10">
    <property type="match status" value="1"/>
</dbReference>
<feature type="compositionally biased region" description="Polar residues" evidence="4">
    <location>
        <begin position="801"/>
        <end position="813"/>
    </location>
</feature>
<dbReference type="Proteomes" id="UP000190744">
    <property type="component" value="Unassembled WGS sequence"/>
</dbReference>
<dbReference type="PANTHER" id="PTHR21310:SF15">
    <property type="entry name" value="AMINOGLYCOSIDE PHOSPHOTRANSFERASE DOMAIN-CONTAINING PROTEIN"/>
    <property type="match status" value="1"/>
</dbReference>
<feature type="compositionally biased region" description="Basic and acidic residues" evidence="4">
    <location>
        <begin position="642"/>
        <end position="665"/>
    </location>
</feature>
<dbReference type="Pfam" id="PF01636">
    <property type="entry name" value="APH"/>
    <property type="match status" value="1"/>
</dbReference>
<feature type="region of interest" description="Disordered" evidence="4">
    <location>
        <begin position="509"/>
        <end position="581"/>
    </location>
</feature>
<dbReference type="SUPFAM" id="SSF118359">
    <property type="entry name" value="Expressed protein At2g23090/F21P24.15"/>
    <property type="match status" value="1"/>
</dbReference>
<dbReference type="EMBL" id="LJBN01000090">
    <property type="protein sequence ID" value="OOQ90279.1"/>
    <property type="molecule type" value="Genomic_DNA"/>
</dbReference>
<comment type="subcellular location">
    <subcellularLocation>
        <location evidence="1">Cytoplasm</location>
        <location evidence="1">Cytoskeleton</location>
    </subcellularLocation>
</comment>
<dbReference type="InterPro" id="IPR051678">
    <property type="entry name" value="AGP_Transferase"/>
</dbReference>
<gene>
    <name evidence="6" type="ORF">PEBR_06149</name>
</gene>
<feature type="region of interest" description="Disordered" evidence="4">
    <location>
        <begin position="428"/>
        <end position="478"/>
    </location>
</feature>